<dbReference type="InterPro" id="IPR027434">
    <property type="entry name" value="Homing_endonucl"/>
</dbReference>
<evidence type="ECO:0000313" key="3">
    <source>
        <dbReference type="EMBL" id="AAW49506.1"/>
    </source>
</evidence>
<evidence type="ECO:0000256" key="1">
    <source>
        <dbReference type="SAM" id="Phobius"/>
    </source>
</evidence>
<feature type="transmembrane region" description="Helical" evidence="1">
    <location>
        <begin position="59"/>
        <end position="78"/>
    </location>
</feature>
<dbReference type="InterPro" id="IPR051289">
    <property type="entry name" value="LAGLIDADG_Endonuclease"/>
</dbReference>
<dbReference type="GO" id="GO:0005739">
    <property type="term" value="C:mitochondrion"/>
    <property type="evidence" value="ECO:0007669"/>
    <property type="project" value="UniProtKB-ARBA"/>
</dbReference>
<gene>
    <name evidence="3" type="primary">orf360</name>
</gene>
<dbReference type="InterPro" id="IPR004860">
    <property type="entry name" value="LAGLIDADG_dom"/>
</dbReference>
<protein>
    <submittedName>
        <fullName evidence="3">Orf360</fullName>
    </submittedName>
</protein>
<dbReference type="EMBL" id="AY863213">
    <property type="protein sequence ID" value="AAW49506.1"/>
    <property type="molecule type" value="Genomic_DNA"/>
</dbReference>
<dbReference type="PANTHER" id="PTHR36181">
    <property type="entry name" value="INTRON-ENCODED ENDONUCLEASE AI3-RELATED"/>
    <property type="match status" value="1"/>
</dbReference>
<dbReference type="GeneID" id="3260059"/>
<geneLocation type="mitochondrion" evidence="3"/>
<accession>Q3T4A8</accession>
<keyword evidence="1" id="KW-0812">Transmembrane</keyword>
<evidence type="ECO:0000259" key="2">
    <source>
        <dbReference type="Pfam" id="PF00961"/>
    </source>
</evidence>
<dbReference type="SUPFAM" id="SSF55608">
    <property type="entry name" value="Homing endonucleases"/>
    <property type="match status" value="2"/>
</dbReference>
<dbReference type="PANTHER" id="PTHR36181:SF2">
    <property type="entry name" value="INTRON-ENCODED ENDONUCLEASE AI3-RELATED"/>
    <property type="match status" value="1"/>
</dbReference>
<sequence>QNGSPFMRINGNKFHYMLKRSLNIWFKFYKIFNLKKSKYLINQQEINRIYKLKIIFSNYAWLNIILFDLLALMENLLLNFKVYLKIGQTLNSSETTRETTLLILNNNNFINNNLFLNNQSNKKKKIYKDLEWLIGFTEGDGSFIKSKNRLYFVLTQKEIKILYYIKSLLGFGKVYIYNGIGRYVVTKKEHIDILKKLFFNNLVLNKCKERFKIWNNEQIENNSIESSLLTLNNGWLSGFIDAEGCFNVNITKNDKYITGYRVRLRFMIDQKDESEVLKKIQILLGNGRVSKRSKTTTERLTLDTFISFPKLIDYLEKYPLKTKKRITFFKWRKIYLLCKEKKHLTIKGFNKIKKFKKLKI</sequence>
<proteinExistence type="predicted"/>
<keyword evidence="1" id="KW-1133">Transmembrane helix</keyword>
<dbReference type="Gene3D" id="3.10.28.10">
    <property type="entry name" value="Homing endonucleases"/>
    <property type="match status" value="2"/>
</dbReference>
<feature type="non-terminal residue" evidence="3">
    <location>
        <position position="1"/>
    </location>
</feature>
<dbReference type="RefSeq" id="YP_203339.1">
    <property type="nucleotide sequence ID" value="NC_006837.1"/>
</dbReference>
<reference evidence="3" key="1">
    <citation type="journal article" date="2005" name="Nucleic Acids Res.">
        <title>Comparative mitochondrial genomics in zygomycetes: bacteria-like RNase P RNAs, mobile elements, and a close source of the group I intron invasion in angiosperms.</title>
        <authorList>
            <person name="Seif E."/>
            <person name="Leigh J."/>
            <person name="Liu Y."/>
            <person name="Roewer I."/>
            <person name="Forget L."/>
            <person name="Lang B.F."/>
        </authorList>
    </citation>
    <scope>NUCLEOTIDE SEQUENCE</scope>
    <source>
        <strain evidence="3">18-3</strain>
    </source>
</reference>
<dbReference type="GO" id="GO:0004519">
    <property type="term" value="F:endonuclease activity"/>
    <property type="evidence" value="ECO:0007669"/>
    <property type="project" value="InterPro"/>
</dbReference>
<dbReference type="Pfam" id="PF00961">
    <property type="entry name" value="LAGLIDADG_1"/>
    <property type="match status" value="2"/>
</dbReference>
<organism evidence="3">
    <name type="scientific">Zancudomyces culisetae</name>
    <name type="common">Gut fungus</name>
    <name type="synonym">Smittium culisetae</name>
    <dbReference type="NCBI Taxonomy" id="1213189"/>
    <lineage>
        <taxon>Eukaryota</taxon>
        <taxon>Fungi</taxon>
        <taxon>Fungi incertae sedis</taxon>
        <taxon>Zoopagomycota</taxon>
        <taxon>Kickxellomycotina</taxon>
        <taxon>Harpellomycetes</taxon>
        <taxon>Harpellales</taxon>
        <taxon>Legeriomycetaceae</taxon>
        <taxon>Zancudomyces</taxon>
    </lineage>
</organism>
<dbReference type="AlphaFoldDB" id="Q3T4A8"/>
<keyword evidence="1" id="KW-0472">Membrane</keyword>
<keyword evidence="3" id="KW-0496">Mitochondrion</keyword>
<name>Q3T4A8_ZANCU</name>
<feature type="domain" description="Homing endonuclease LAGLIDADG" evidence="2">
    <location>
        <begin position="133"/>
        <end position="215"/>
    </location>
</feature>
<feature type="domain" description="Homing endonuclease LAGLIDADG" evidence="2">
    <location>
        <begin position="236"/>
        <end position="335"/>
    </location>
</feature>